<dbReference type="InterPro" id="IPR013083">
    <property type="entry name" value="Znf_RING/FYVE/PHD"/>
</dbReference>
<feature type="coiled-coil region" evidence="5">
    <location>
        <begin position="373"/>
        <end position="556"/>
    </location>
</feature>
<dbReference type="InterPro" id="IPR001965">
    <property type="entry name" value="Znf_PHD"/>
</dbReference>
<proteinExistence type="predicted"/>
<evidence type="ECO:0000256" key="5">
    <source>
        <dbReference type="SAM" id="Coils"/>
    </source>
</evidence>
<keyword evidence="3" id="KW-0862">Zinc</keyword>
<dbReference type="SMART" id="SM00249">
    <property type="entry name" value="PHD"/>
    <property type="match status" value="1"/>
</dbReference>
<evidence type="ECO:0000256" key="1">
    <source>
        <dbReference type="ARBA" id="ARBA00022723"/>
    </source>
</evidence>
<dbReference type="Gene3D" id="3.30.40.10">
    <property type="entry name" value="Zinc/RING finger domain, C3HC4 (zinc finger)"/>
    <property type="match status" value="1"/>
</dbReference>
<dbReference type="RefSeq" id="XP_062699575.1">
    <property type="nucleotide sequence ID" value="XM_062843591.1"/>
</dbReference>
<sequence length="812" mass="93117">MPETDRNDCKVCRRSNNLDNMVFCPRCEEWYHYQCAGVNESVADRSWVCGNCSILPPIDPPGQTSTPVSSVPSVATTPSAGLPSIATSAPLGLPPPGMSTAAQGLENPRQSILTDQARASLQWIQEQRENLEKEMEENHRQEMERKRQELRKLANKAMLGIVDRTHEGIGNSLCGQSAAAGANKVQNWMQQMVGEMRNLSIAQPSGRAEEIISAAPTFDISSFLTTSGTSVHGLDPNPSSTIHGSQEKKLDPLDTTDSHICKPLANRSLPDHFLQEELSIFIGPSNMMQNNGRNNNNYNRNSNNYNQNDNNYNHRKTNEEENGLRMEVEKYKRLWKDTEEKMLLIANTYQRVIKSLLKQNSDATSNNKTAMEAEKYKELWEQSEESKARLEKLYQRDIKDLYDDRRDAANDMAAKEKKFVNKLKALEAKLSNEKILNETLSQEVTMLKMREEELALSVAENKKAINSELESKESEVRELKVQLESNKKNMEEVLINRDILRNEVNDLQDKLAATEEKVKNLDSTISLTVTTCNKQKNELESQFVEFEQKTLDLEKENHNMKTVIISLEQEKSDISSKFVGFERKILDLEMENLRMKTVIINLEQEKNDQSSKFMDFEQNIVNLEEENHRMKTVIIKLEQQKSDLSKHLPESIDRSEKLLNEKDTLSTKVQELEEYSKRFSSYEKVTSFKGPSDNFCEIKEKTQNKLTSSLKQLKKAHAEEAVSEYRNTRTRLKLQQLQETTYDNGNFFQEPQSQIKQQETAHTKEEATISNLEKRKDFKPLGNLLNEIDSLRGCVFSENYECLTELLWDDHG</sequence>
<name>A0ABM1YH83_AEDAL</name>
<reference evidence="9" key="1">
    <citation type="journal article" date="2015" name="Proc. Natl. Acad. Sci. U.S.A.">
        <title>Genome sequence of the Asian Tiger mosquito, Aedes albopictus, reveals insights into its biology, genetics, and evolution.</title>
        <authorList>
            <person name="Chen X.G."/>
            <person name="Jiang X."/>
            <person name="Gu J."/>
            <person name="Xu M."/>
            <person name="Wu Y."/>
            <person name="Deng Y."/>
            <person name="Zhang C."/>
            <person name="Bonizzoni M."/>
            <person name="Dermauw W."/>
            <person name="Vontas J."/>
            <person name="Armbruster P."/>
            <person name="Huang X."/>
            <person name="Yang Y."/>
            <person name="Zhang H."/>
            <person name="He W."/>
            <person name="Peng H."/>
            <person name="Liu Y."/>
            <person name="Wu K."/>
            <person name="Chen J."/>
            <person name="Lirakis M."/>
            <person name="Topalis P."/>
            <person name="Van Leeuwen T."/>
            <person name="Hall A.B."/>
            <person name="Jiang X."/>
            <person name="Thorpe C."/>
            <person name="Mueller R.L."/>
            <person name="Sun C."/>
            <person name="Waterhouse R.M."/>
            <person name="Yan G."/>
            <person name="Tu Z.J."/>
            <person name="Fang X."/>
            <person name="James A.A."/>
        </authorList>
    </citation>
    <scope>NUCLEOTIDE SEQUENCE [LARGE SCALE GENOMIC DNA]</scope>
    <source>
        <strain evidence="9">Foshan</strain>
    </source>
</reference>
<feature type="coiled-coil region" evidence="5">
    <location>
        <begin position="699"/>
        <end position="775"/>
    </location>
</feature>
<dbReference type="PROSITE" id="PS01359">
    <property type="entry name" value="ZF_PHD_1"/>
    <property type="match status" value="1"/>
</dbReference>
<accession>A0ABM1YH83</accession>
<keyword evidence="2 4" id="KW-0863">Zinc-finger</keyword>
<organism evidence="8 9">
    <name type="scientific">Aedes albopictus</name>
    <name type="common">Asian tiger mosquito</name>
    <name type="synonym">Stegomyia albopicta</name>
    <dbReference type="NCBI Taxonomy" id="7160"/>
    <lineage>
        <taxon>Eukaryota</taxon>
        <taxon>Metazoa</taxon>
        <taxon>Ecdysozoa</taxon>
        <taxon>Arthropoda</taxon>
        <taxon>Hexapoda</taxon>
        <taxon>Insecta</taxon>
        <taxon>Pterygota</taxon>
        <taxon>Neoptera</taxon>
        <taxon>Endopterygota</taxon>
        <taxon>Diptera</taxon>
        <taxon>Nematocera</taxon>
        <taxon>Culicoidea</taxon>
        <taxon>Culicidae</taxon>
        <taxon>Culicinae</taxon>
        <taxon>Aedini</taxon>
        <taxon>Aedes</taxon>
        <taxon>Stegomyia</taxon>
    </lineage>
</organism>
<evidence type="ECO:0000256" key="2">
    <source>
        <dbReference type="ARBA" id="ARBA00022771"/>
    </source>
</evidence>
<feature type="region of interest" description="Disordered" evidence="6">
    <location>
        <begin position="286"/>
        <end position="316"/>
    </location>
</feature>
<reference evidence="8" key="2">
    <citation type="submission" date="2025-05" db="UniProtKB">
        <authorList>
            <consortium name="EnsemblMetazoa"/>
        </authorList>
    </citation>
    <scope>IDENTIFICATION</scope>
    <source>
        <strain evidence="8">Foshan</strain>
    </source>
</reference>
<dbReference type="PANTHER" id="PTHR43049">
    <property type="entry name" value="EARLY ENDOSOME ANTIGEN"/>
    <property type="match status" value="1"/>
</dbReference>
<feature type="domain" description="PHD-type" evidence="7">
    <location>
        <begin position="6"/>
        <end position="55"/>
    </location>
</feature>
<evidence type="ECO:0000259" key="7">
    <source>
        <dbReference type="PROSITE" id="PS50016"/>
    </source>
</evidence>
<feature type="coiled-coil region" evidence="5">
    <location>
        <begin position="585"/>
        <end position="675"/>
    </location>
</feature>
<feature type="coiled-coil region" evidence="5">
    <location>
        <begin position="114"/>
        <end position="160"/>
    </location>
</feature>
<dbReference type="Proteomes" id="UP000069940">
    <property type="component" value="Unassembled WGS sequence"/>
</dbReference>
<dbReference type="GeneID" id="109423244"/>
<evidence type="ECO:0000256" key="3">
    <source>
        <dbReference type="ARBA" id="ARBA00022833"/>
    </source>
</evidence>
<feature type="compositionally biased region" description="Low complexity" evidence="6">
    <location>
        <begin position="286"/>
        <end position="311"/>
    </location>
</feature>
<keyword evidence="5" id="KW-0175">Coiled coil</keyword>
<dbReference type="PROSITE" id="PS50016">
    <property type="entry name" value="ZF_PHD_2"/>
    <property type="match status" value="1"/>
</dbReference>
<dbReference type="Pfam" id="PF00628">
    <property type="entry name" value="PHD"/>
    <property type="match status" value="1"/>
</dbReference>
<keyword evidence="9" id="KW-1185">Reference proteome</keyword>
<evidence type="ECO:0000313" key="8">
    <source>
        <dbReference type="EnsemblMetazoa" id="AALFPA23_009112.P12506"/>
    </source>
</evidence>
<dbReference type="CDD" id="cd15489">
    <property type="entry name" value="PHD_SF"/>
    <property type="match status" value="1"/>
</dbReference>
<dbReference type="EnsemblMetazoa" id="AALFPA23_009112.R12506">
    <property type="protein sequence ID" value="AALFPA23_009112.P12506"/>
    <property type="gene ID" value="AALFPA23_009112"/>
</dbReference>
<dbReference type="SUPFAM" id="SSF57903">
    <property type="entry name" value="FYVE/PHD zinc finger"/>
    <property type="match status" value="1"/>
</dbReference>
<evidence type="ECO:0000256" key="4">
    <source>
        <dbReference type="PROSITE-ProRule" id="PRU00146"/>
    </source>
</evidence>
<evidence type="ECO:0000256" key="6">
    <source>
        <dbReference type="SAM" id="MobiDB-lite"/>
    </source>
</evidence>
<evidence type="ECO:0000313" key="9">
    <source>
        <dbReference type="Proteomes" id="UP000069940"/>
    </source>
</evidence>
<dbReference type="PANTHER" id="PTHR43049:SF1">
    <property type="entry name" value="EARLY ENDOSOME ANTIGEN"/>
    <property type="match status" value="1"/>
</dbReference>
<dbReference type="InterPro" id="IPR019786">
    <property type="entry name" value="Zinc_finger_PHD-type_CS"/>
</dbReference>
<protein>
    <recommendedName>
        <fullName evidence="7">PHD-type domain-containing protein</fullName>
    </recommendedName>
</protein>
<dbReference type="InterPro" id="IPR011011">
    <property type="entry name" value="Znf_FYVE_PHD"/>
</dbReference>
<keyword evidence="1" id="KW-0479">Metal-binding</keyword>
<dbReference type="InterPro" id="IPR019787">
    <property type="entry name" value="Znf_PHD-finger"/>
</dbReference>